<keyword evidence="1" id="KW-1133">Transmembrane helix</keyword>
<dbReference type="Proteomes" id="UP000774617">
    <property type="component" value="Unassembled WGS sequence"/>
</dbReference>
<accession>A0ABQ8GEJ6</accession>
<evidence type="ECO:0000313" key="3">
    <source>
        <dbReference type="Proteomes" id="UP000774617"/>
    </source>
</evidence>
<gene>
    <name evidence="2" type="ORF">B0J12DRAFT_52647</name>
</gene>
<sequence>MVVVVVEASSRGADFPRHAWIISTPVTPIYHANPRDDAGRSAISQPSGGCNKICGRLPGRCFKCILEQSWGRLKNIAAVVILQWVLKQDYVRTNPARQRAFSSFLKPLKPISLRTVFVMTTLIMLQVIIALLRDVWSSPGTHEMYYGFSLRNYSPQFLMYETHNRFWPQRFPENTRRFLLKLPSPSTA</sequence>
<comment type="caution">
    <text evidence="2">The sequence shown here is derived from an EMBL/GenBank/DDBJ whole genome shotgun (WGS) entry which is preliminary data.</text>
</comment>
<name>A0ABQ8GEJ6_9PEZI</name>
<dbReference type="EMBL" id="JAGTJR010000010">
    <property type="protein sequence ID" value="KAH7053346.1"/>
    <property type="molecule type" value="Genomic_DNA"/>
</dbReference>
<keyword evidence="1" id="KW-0812">Transmembrane</keyword>
<keyword evidence="3" id="KW-1185">Reference proteome</keyword>
<feature type="transmembrane region" description="Helical" evidence="1">
    <location>
        <begin position="111"/>
        <end position="132"/>
    </location>
</feature>
<proteinExistence type="predicted"/>
<reference evidence="2 3" key="1">
    <citation type="journal article" date="2021" name="Nat. Commun.">
        <title>Genetic determinants of endophytism in the Arabidopsis root mycobiome.</title>
        <authorList>
            <person name="Mesny F."/>
            <person name="Miyauchi S."/>
            <person name="Thiergart T."/>
            <person name="Pickel B."/>
            <person name="Atanasova L."/>
            <person name="Karlsson M."/>
            <person name="Huettel B."/>
            <person name="Barry K.W."/>
            <person name="Haridas S."/>
            <person name="Chen C."/>
            <person name="Bauer D."/>
            <person name="Andreopoulos W."/>
            <person name="Pangilinan J."/>
            <person name="LaButti K."/>
            <person name="Riley R."/>
            <person name="Lipzen A."/>
            <person name="Clum A."/>
            <person name="Drula E."/>
            <person name="Henrissat B."/>
            <person name="Kohler A."/>
            <person name="Grigoriev I.V."/>
            <person name="Martin F.M."/>
            <person name="Hacquard S."/>
        </authorList>
    </citation>
    <scope>NUCLEOTIDE SEQUENCE [LARGE SCALE GENOMIC DNA]</scope>
    <source>
        <strain evidence="2 3">MPI-SDFR-AT-0080</strain>
    </source>
</reference>
<keyword evidence="1" id="KW-0472">Membrane</keyword>
<evidence type="ECO:0000313" key="2">
    <source>
        <dbReference type="EMBL" id="KAH7053346.1"/>
    </source>
</evidence>
<protein>
    <submittedName>
        <fullName evidence="2">Uncharacterized protein</fullName>
    </submittedName>
</protein>
<organism evidence="2 3">
    <name type="scientific">Macrophomina phaseolina</name>
    <dbReference type="NCBI Taxonomy" id="35725"/>
    <lineage>
        <taxon>Eukaryota</taxon>
        <taxon>Fungi</taxon>
        <taxon>Dikarya</taxon>
        <taxon>Ascomycota</taxon>
        <taxon>Pezizomycotina</taxon>
        <taxon>Dothideomycetes</taxon>
        <taxon>Dothideomycetes incertae sedis</taxon>
        <taxon>Botryosphaeriales</taxon>
        <taxon>Botryosphaeriaceae</taxon>
        <taxon>Macrophomina</taxon>
    </lineage>
</organism>
<evidence type="ECO:0000256" key="1">
    <source>
        <dbReference type="SAM" id="Phobius"/>
    </source>
</evidence>